<evidence type="ECO:0000313" key="2">
    <source>
        <dbReference type="EMBL" id="MCQ4079637.1"/>
    </source>
</evidence>
<proteinExistence type="predicted"/>
<reference evidence="2" key="1">
    <citation type="submission" date="2022-06" db="EMBL/GenBank/DDBJ databases">
        <title>Draft genome sequence of Streptomyces sp. RB6PN25 isolated from peat swamp forest in Thailand.</title>
        <authorList>
            <person name="Duangmal K."/>
            <person name="Klaysubun C."/>
        </authorList>
    </citation>
    <scope>NUCLEOTIDE SEQUENCE</scope>
    <source>
        <strain evidence="2">RB6PN25</strain>
    </source>
</reference>
<sequence>MNAGFPGATAVSHLRVYDWPAADGLRGGSPHLHTVSAEGYVVLGGEGELETLGSHGYARTELRHGTLLWFTPGTVHRLVNVSGDLEILVVMQNAGLPEAGDAVLTFPADVLADPGRYAEAVALPATAADHAAAARRRRDLAVEGYLELRERVVKDGPEQLRPLHEAAARLVAPRAEDWRGLWRRGAAAQAERTGARLDALAQGHAPHLAEAALTTAEQAPALRYGMCGRLQVWDLEGARMIR</sequence>
<dbReference type="InterPro" id="IPR011051">
    <property type="entry name" value="RmlC_Cupin_sf"/>
</dbReference>
<organism evidence="2 3">
    <name type="scientific">Streptomyces humicola</name>
    <dbReference type="NCBI Taxonomy" id="2953240"/>
    <lineage>
        <taxon>Bacteria</taxon>
        <taxon>Bacillati</taxon>
        <taxon>Actinomycetota</taxon>
        <taxon>Actinomycetes</taxon>
        <taxon>Kitasatosporales</taxon>
        <taxon>Streptomycetaceae</taxon>
        <taxon>Streptomyces</taxon>
    </lineage>
</organism>
<dbReference type="Pfam" id="PF07883">
    <property type="entry name" value="Cupin_2"/>
    <property type="match status" value="1"/>
</dbReference>
<gene>
    <name evidence="2" type="ORF">NGB36_03235</name>
</gene>
<dbReference type="Proteomes" id="UP001057702">
    <property type="component" value="Unassembled WGS sequence"/>
</dbReference>
<protein>
    <submittedName>
        <fullName evidence="2">Cupin domain-containing protein</fullName>
    </submittedName>
</protein>
<dbReference type="EMBL" id="JANFNG010000001">
    <property type="protein sequence ID" value="MCQ4079637.1"/>
    <property type="molecule type" value="Genomic_DNA"/>
</dbReference>
<dbReference type="SUPFAM" id="SSF51182">
    <property type="entry name" value="RmlC-like cupins"/>
    <property type="match status" value="1"/>
</dbReference>
<dbReference type="InterPro" id="IPR013096">
    <property type="entry name" value="Cupin_2"/>
</dbReference>
<name>A0ABT1PPM5_9ACTN</name>
<dbReference type="RefSeq" id="WP_255918476.1">
    <property type="nucleotide sequence ID" value="NZ_JANFNG010000001.1"/>
</dbReference>
<feature type="domain" description="Cupin type-2" evidence="1">
    <location>
        <begin position="28"/>
        <end position="90"/>
    </location>
</feature>
<evidence type="ECO:0000259" key="1">
    <source>
        <dbReference type="Pfam" id="PF07883"/>
    </source>
</evidence>
<comment type="caution">
    <text evidence="2">The sequence shown here is derived from an EMBL/GenBank/DDBJ whole genome shotgun (WGS) entry which is preliminary data.</text>
</comment>
<accession>A0ABT1PPM5</accession>
<dbReference type="Gene3D" id="2.60.120.10">
    <property type="entry name" value="Jelly Rolls"/>
    <property type="match status" value="1"/>
</dbReference>
<dbReference type="InterPro" id="IPR014710">
    <property type="entry name" value="RmlC-like_jellyroll"/>
</dbReference>
<keyword evidence="3" id="KW-1185">Reference proteome</keyword>
<evidence type="ECO:0000313" key="3">
    <source>
        <dbReference type="Proteomes" id="UP001057702"/>
    </source>
</evidence>